<dbReference type="InterPro" id="IPR038765">
    <property type="entry name" value="Papain-like_cys_pep_sf"/>
</dbReference>
<dbReference type="PANTHER" id="PTHR42736">
    <property type="entry name" value="PROTEIN-GLUTAMINE GAMMA-GLUTAMYLTRANSFERASE"/>
    <property type="match status" value="1"/>
</dbReference>
<dbReference type="SMART" id="SM00460">
    <property type="entry name" value="TGc"/>
    <property type="match status" value="1"/>
</dbReference>
<evidence type="ECO:0000313" key="5">
    <source>
        <dbReference type="Proteomes" id="UP000315010"/>
    </source>
</evidence>
<dbReference type="OrthoDB" id="231513at2"/>
<feature type="region of interest" description="Disordered" evidence="1">
    <location>
        <begin position="282"/>
        <end position="302"/>
    </location>
</feature>
<evidence type="ECO:0000256" key="1">
    <source>
        <dbReference type="SAM" id="MobiDB-lite"/>
    </source>
</evidence>
<dbReference type="InterPro" id="IPR002931">
    <property type="entry name" value="Transglutaminase-like"/>
</dbReference>
<feature type="transmembrane region" description="Helical" evidence="2">
    <location>
        <begin position="36"/>
        <end position="53"/>
    </location>
</feature>
<evidence type="ECO:0000256" key="2">
    <source>
        <dbReference type="SAM" id="Phobius"/>
    </source>
</evidence>
<gene>
    <name evidence="4" type="ORF">CA13_60450</name>
</gene>
<feature type="transmembrane region" description="Helical" evidence="2">
    <location>
        <begin position="167"/>
        <end position="187"/>
    </location>
</feature>
<dbReference type="Proteomes" id="UP000315010">
    <property type="component" value="Unassembled WGS sequence"/>
</dbReference>
<feature type="transmembrane region" description="Helical" evidence="2">
    <location>
        <begin position="60"/>
        <end position="77"/>
    </location>
</feature>
<feature type="transmembrane region" description="Helical" evidence="2">
    <location>
        <begin position="12"/>
        <end position="30"/>
    </location>
</feature>
<comment type="caution">
    <text evidence="4">The sequence shown here is derived from an EMBL/GenBank/DDBJ whole genome shotgun (WGS) entry which is preliminary data.</text>
</comment>
<dbReference type="PANTHER" id="PTHR42736:SF1">
    <property type="entry name" value="PROTEIN-GLUTAMINE GAMMA-GLUTAMYLTRANSFERASE"/>
    <property type="match status" value="1"/>
</dbReference>
<keyword evidence="2" id="KW-0812">Transmembrane</keyword>
<keyword evidence="2" id="KW-0472">Membrane</keyword>
<dbReference type="Pfam" id="PF01841">
    <property type="entry name" value="Transglut_core"/>
    <property type="match status" value="1"/>
</dbReference>
<feature type="transmembrane region" description="Helical" evidence="2">
    <location>
        <begin position="83"/>
        <end position="102"/>
    </location>
</feature>
<keyword evidence="5" id="KW-1185">Reference proteome</keyword>
<sequence>MSTWLLERRSREVIVLAILAITTVGCLRYPLESRLLFVAEMLTISILFASEMIRPFRRHYLCMASVASPITFALIARSTGSPIAFEMTVLTTFGAAAVAMTIGSNRTRAMSLVVSGFLTLFAVTISDNRYAVVLAIAWMAVCVWHLVANHWERLELCAVQQVRRGAAVRPASVVVAIVICMMSGLIVRDRFGETKRFTSGFMPTSGGSKWSDPAARSGVGTGDAAIAAKDHAESFGAVESELFLESTESTLFDMFSDSIGEPKKNKWERRQGLTPEKLIKTHEQTAKSEKGGSSFSTERMPPKKHLHLNDSVENAVVQWAGPTGIRLAMNRYDTFDGVDWSNSSTQRNEKLARREIGGAAWFFDPATLVAGREPSASRTDVNLLKVLRLDSTRLPTPMMTSGLHIKDVDRQDFVGIEDDGSYFMPGRDQVPALTVVNVASANVMEDELWNKLPFHRPASEKVKHGQPKLLASVATDWTAQCDHTYEKLQAIVSRLRTEFTFDRSVQTVSSDPIAEFLETRRGGDHLFATTAAMMVRELGLKTRLVTGFYVRPSAADIADGHTNVLPEDVHVWVEVRLDDGRWFEIEPTPEYRQPNYRPSTWLVAKRYATNYWLHAIGLLVLGGVLLRTRLLWIELGLSVLYPVGALLWPRRRMRLAMKVLQTRALLAGCPRVAGCPQRDWLLSLTAGNENVREAARRFCDVADRAAFAGREEAFYKNKFEKELLMHLKIKTLRRIQEEVLV</sequence>
<name>A0A5C5ZBM9_9BACT</name>
<protein>
    <submittedName>
        <fullName evidence="4">Transglutaminase-like superfamily protein</fullName>
    </submittedName>
</protein>
<dbReference type="AlphaFoldDB" id="A0A5C5ZBM9"/>
<proteinExistence type="predicted"/>
<feature type="transmembrane region" description="Helical" evidence="2">
    <location>
        <begin position="631"/>
        <end position="648"/>
    </location>
</feature>
<keyword evidence="2" id="KW-1133">Transmembrane helix</keyword>
<dbReference type="EMBL" id="SJPJ01000001">
    <property type="protein sequence ID" value="TWT84565.1"/>
    <property type="molecule type" value="Genomic_DNA"/>
</dbReference>
<feature type="transmembrane region" description="Helical" evidence="2">
    <location>
        <begin position="130"/>
        <end position="147"/>
    </location>
</feature>
<dbReference type="Gene3D" id="3.10.620.30">
    <property type="match status" value="1"/>
</dbReference>
<evidence type="ECO:0000259" key="3">
    <source>
        <dbReference type="SMART" id="SM00460"/>
    </source>
</evidence>
<reference evidence="4 5" key="1">
    <citation type="submission" date="2019-02" db="EMBL/GenBank/DDBJ databases">
        <title>Deep-cultivation of Planctomycetes and their phenomic and genomic characterization uncovers novel biology.</title>
        <authorList>
            <person name="Wiegand S."/>
            <person name="Jogler M."/>
            <person name="Boedeker C."/>
            <person name="Pinto D."/>
            <person name="Vollmers J."/>
            <person name="Rivas-Marin E."/>
            <person name="Kohn T."/>
            <person name="Peeters S.H."/>
            <person name="Heuer A."/>
            <person name="Rast P."/>
            <person name="Oberbeckmann S."/>
            <person name="Bunk B."/>
            <person name="Jeske O."/>
            <person name="Meyerdierks A."/>
            <person name="Storesund J.E."/>
            <person name="Kallscheuer N."/>
            <person name="Luecker S."/>
            <person name="Lage O.M."/>
            <person name="Pohl T."/>
            <person name="Merkel B.J."/>
            <person name="Hornburger P."/>
            <person name="Mueller R.-W."/>
            <person name="Bruemmer F."/>
            <person name="Labrenz M."/>
            <person name="Spormann A.M."/>
            <person name="Op Den Camp H."/>
            <person name="Overmann J."/>
            <person name="Amann R."/>
            <person name="Jetten M.S.M."/>
            <person name="Mascher T."/>
            <person name="Medema M.H."/>
            <person name="Devos D.P."/>
            <person name="Kaster A.-K."/>
            <person name="Ovreas L."/>
            <person name="Rohde M."/>
            <person name="Galperin M.Y."/>
            <person name="Jogler C."/>
        </authorList>
    </citation>
    <scope>NUCLEOTIDE SEQUENCE [LARGE SCALE GENOMIC DNA]</scope>
    <source>
        <strain evidence="4 5">CA13</strain>
    </source>
</reference>
<organism evidence="4 5">
    <name type="scientific">Novipirellula herctigrandis</name>
    <dbReference type="NCBI Taxonomy" id="2527986"/>
    <lineage>
        <taxon>Bacteria</taxon>
        <taxon>Pseudomonadati</taxon>
        <taxon>Planctomycetota</taxon>
        <taxon>Planctomycetia</taxon>
        <taxon>Pirellulales</taxon>
        <taxon>Pirellulaceae</taxon>
        <taxon>Novipirellula</taxon>
    </lineage>
</organism>
<evidence type="ECO:0000313" key="4">
    <source>
        <dbReference type="EMBL" id="TWT84565.1"/>
    </source>
</evidence>
<accession>A0A5C5ZBM9</accession>
<dbReference type="SUPFAM" id="SSF54001">
    <property type="entry name" value="Cysteine proteinases"/>
    <property type="match status" value="1"/>
</dbReference>
<feature type="domain" description="Transglutaminase-like" evidence="3">
    <location>
        <begin position="516"/>
        <end position="589"/>
    </location>
</feature>
<dbReference type="InterPro" id="IPR052901">
    <property type="entry name" value="Bact_TGase-like"/>
</dbReference>